<gene>
    <name evidence="7" type="ORF">niasHT_030609</name>
</gene>
<evidence type="ECO:0000259" key="6">
    <source>
        <dbReference type="Pfam" id="PF01103"/>
    </source>
</evidence>
<accession>A0ABD2J4B9</accession>
<evidence type="ECO:0000256" key="4">
    <source>
        <dbReference type="ARBA" id="ARBA00022692"/>
    </source>
</evidence>
<evidence type="ECO:0000256" key="3">
    <source>
        <dbReference type="ARBA" id="ARBA00022452"/>
    </source>
</evidence>
<feature type="domain" description="Bacterial surface antigen (D15)" evidence="6">
    <location>
        <begin position="128"/>
        <end position="439"/>
    </location>
</feature>
<dbReference type="GO" id="GO:0005741">
    <property type="term" value="C:mitochondrial outer membrane"/>
    <property type="evidence" value="ECO:0007669"/>
    <property type="project" value="UniProtKB-SubCell"/>
</dbReference>
<evidence type="ECO:0000256" key="1">
    <source>
        <dbReference type="ARBA" id="ARBA00004374"/>
    </source>
</evidence>
<dbReference type="Proteomes" id="UP001620626">
    <property type="component" value="Unassembled WGS sequence"/>
</dbReference>
<dbReference type="Pfam" id="PF01103">
    <property type="entry name" value="Omp85"/>
    <property type="match status" value="1"/>
</dbReference>
<dbReference type="PANTHER" id="PTHR12815">
    <property type="entry name" value="SORTING AND ASSEMBLY MACHINERY SAMM50 PROTEIN FAMILY MEMBER"/>
    <property type="match status" value="1"/>
</dbReference>
<evidence type="ECO:0000313" key="7">
    <source>
        <dbReference type="EMBL" id="KAL3080703.1"/>
    </source>
</evidence>
<reference evidence="7 8" key="1">
    <citation type="submission" date="2024-10" db="EMBL/GenBank/DDBJ databases">
        <authorList>
            <person name="Kim D."/>
        </authorList>
    </citation>
    <scope>NUCLEOTIDE SEQUENCE [LARGE SCALE GENOMIC DNA]</scope>
    <source>
        <strain evidence="7">BH-2024</strain>
    </source>
</reference>
<keyword evidence="5" id="KW-0472">Membrane</keyword>
<comment type="similarity">
    <text evidence="2">Belongs to the SAM50/omp85 family.</text>
</comment>
<proteinExistence type="inferred from homology"/>
<dbReference type="AlphaFoldDB" id="A0ABD2J4B9"/>
<dbReference type="PANTHER" id="PTHR12815:SF18">
    <property type="entry name" value="SORTING AND ASSEMBLY MACHINERY COMPONENT 50 HOMOLOG"/>
    <property type="match status" value="1"/>
</dbReference>
<keyword evidence="8" id="KW-1185">Reference proteome</keyword>
<protein>
    <recommendedName>
        <fullName evidence="6">Bacterial surface antigen (D15) domain-containing protein</fullName>
    </recommendedName>
</protein>
<keyword evidence="3" id="KW-1134">Transmembrane beta strand</keyword>
<dbReference type="Gene3D" id="2.40.160.50">
    <property type="entry name" value="membrane protein fhac: a member of the omp85/tpsb transporter family"/>
    <property type="match status" value="1"/>
</dbReference>
<comment type="caution">
    <text evidence="7">The sequence shown here is derived from an EMBL/GenBank/DDBJ whole genome shotgun (WGS) entry which is preliminary data.</text>
</comment>
<evidence type="ECO:0000256" key="5">
    <source>
        <dbReference type="ARBA" id="ARBA00023136"/>
    </source>
</evidence>
<comment type="subcellular location">
    <subcellularLocation>
        <location evidence="1">Mitochondrion outer membrane</location>
        <topology evidence="1">Multi-pass membrane protein</topology>
    </subcellularLocation>
</comment>
<dbReference type="InterPro" id="IPR039910">
    <property type="entry name" value="D15-like"/>
</dbReference>
<sequence length="440" mass="48762">MEDSLLDAETFLYKCSHHSVAADSIEFHGVKTTRTDALKKEVAELFRANNLHQLIQNSGKAAIHMMEMGLFEECQAMIDTAPGIDNGEQKYVVKFFAKELKNAFKMNIKMEMQTSGETDAGLSAKKANIFGRGETAELTFSKGLRKDGGYSFGFSALKPLLGWQRYENIGAQIHKRSDFLKWNKADTHESAASFTFNKYFPEYALMSSFGFNSNWRSFLARSDTPFPIREHSGHTTKFSFDFTLLSDGRDRPILPTKGSLFKLRTEYAPGTVGDSAFLKGIFDFQTAAPLPGGLFCGASFRLGTVHPTANRGIHLLDRLYLGGPFDVRGYELNSIGATKDSGALGGSTLLSTAVHLYAPLIPKDMFFAHFFVTAGSLSPMRSKHRLNDLWELQRVSAGLGLAVNLMNMVRLELNYTFPLRKLPGDVCFPGVQIGAGLNFM</sequence>
<evidence type="ECO:0000313" key="8">
    <source>
        <dbReference type="Proteomes" id="UP001620626"/>
    </source>
</evidence>
<evidence type="ECO:0000256" key="2">
    <source>
        <dbReference type="ARBA" id="ARBA00010913"/>
    </source>
</evidence>
<dbReference type="EMBL" id="JBICBT010001150">
    <property type="protein sequence ID" value="KAL3080703.1"/>
    <property type="molecule type" value="Genomic_DNA"/>
</dbReference>
<name>A0ABD2J4B9_9BILA</name>
<organism evidence="7 8">
    <name type="scientific">Heterodera trifolii</name>
    <dbReference type="NCBI Taxonomy" id="157864"/>
    <lineage>
        <taxon>Eukaryota</taxon>
        <taxon>Metazoa</taxon>
        <taxon>Ecdysozoa</taxon>
        <taxon>Nematoda</taxon>
        <taxon>Chromadorea</taxon>
        <taxon>Rhabditida</taxon>
        <taxon>Tylenchina</taxon>
        <taxon>Tylenchomorpha</taxon>
        <taxon>Tylenchoidea</taxon>
        <taxon>Heteroderidae</taxon>
        <taxon>Heteroderinae</taxon>
        <taxon>Heterodera</taxon>
    </lineage>
</organism>
<keyword evidence="4" id="KW-0812">Transmembrane</keyword>
<dbReference type="InterPro" id="IPR000184">
    <property type="entry name" value="Bac_surfAg_D15"/>
</dbReference>